<dbReference type="PANTHER" id="PTHR35166:SF6">
    <property type="entry name" value="PROTEIN-RELATED"/>
    <property type="match status" value="1"/>
</dbReference>
<name>A0A3B6H4W9_WHEAT</name>
<evidence type="ECO:0000313" key="2">
    <source>
        <dbReference type="EnsemblPlants" id="TraesCS3D02G541300.1.cds1"/>
    </source>
</evidence>
<feature type="region of interest" description="Disordered" evidence="1">
    <location>
        <begin position="1"/>
        <end position="20"/>
    </location>
</feature>
<sequence length="173" mass="20364">MAQKEESSAPPQHAAADAPSLETVIQMHVQGTAYEESDRPAETATVKKHRLGDAYVSFILAMPMEKPEYLDTPSYLWQENMAEILGVTEDCLEEQRQLYKERVLRSQRIHDHYLKFQVRVRDEWLRKGYVEVDDDYFTVTATMWKEAMPMWEDPALTFKDYDYEEQARCFLDL</sequence>
<evidence type="ECO:0000256" key="1">
    <source>
        <dbReference type="SAM" id="MobiDB-lite"/>
    </source>
</evidence>
<accession>A0A3B6H4W9</accession>
<dbReference type="Gramene" id="TraesJUL3D03G02021570.1">
    <property type="protein sequence ID" value="TraesJUL3D03G02021570.1.CDS1"/>
    <property type="gene ID" value="TraesJUL3D03G02021570"/>
</dbReference>
<keyword evidence="3" id="KW-1185">Reference proteome</keyword>
<reference evidence="2" key="1">
    <citation type="submission" date="2018-08" db="EMBL/GenBank/DDBJ databases">
        <authorList>
            <person name="Rossello M."/>
        </authorList>
    </citation>
    <scope>NUCLEOTIDE SEQUENCE [LARGE SCALE GENOMIC DNA]</scope>
    <source>
        <strain evidence="2">cv. Chinese Spring</strain>
    </source>
</reference>
<protein>
    <submittedName>
        <fullName evidence="2">Uncharacterized protein</fullName>
    </submittedName>
</protein>
<dbReference type="Gramene" id="TraesCS3D03G1193600.1">
    <property type="protein sequence ID" value="TraesCS3D03G1193600.1.CDS1"/>
    <property type="gene ID" value="TraesCS3D03G1193600"/>
</dbReference>
<dbReference type="AlphaFoldDB" id="A0A3B6H4W9"/>
<dbReference type="PANTHER" id="PTHR35166">
    <property type="entry name" value="OS05G0193700 PROTEIN-RELATED"/>
    <property type="match status" value="1"/>
</dbReference>
<dbReference type="Proteomes" id="UP000019116">
    <property type="component" value="Chromosome 3D"/>
</dbReference>
<evidence type="ECO:0000313" key="3">
    <source>
        <dbReference type="Proteomes" id="UP000019116"/>
    </source>
</evidence>
<organism evidence="2">
    <name type="scientific">Triticum aestivum</name>
    <name type="common">Wheat</name>
    <dbReference type="NCBI Taxonomy" id="4565"/>
    <lineage>
        <taxon>Eukaryota</taxon>
        <taxon>Viridiplantae</taxon>
        <taxon>Streptophyta</taxon>
        <taxon>Embryophyta</taxon>
        <taxon>Tracheophyta</taxon>
        <taxon>Spermatophyta</taxon>
        <taxon>Magnoliopsida</taxon>
        <taxon>Liliopsida</taxon>
        <taxon>Poales</taxon>
        <taxon>Poaceae</taxon>
        <taxon>BOP clade</taxon>
        <taxon>Pooideae</taxon>
        <taxon>Triticodae</taxon>
        <taxon>Triticeae</taxon>
        <taxon>Triticinae</taxon>
        <taxon>Triticum</taxon>
    </lineage>
</organism>
<reference evidence="2" key="2">
    <citation type="submission" date="2018-10" db="UniProtKB">
        <authorList>
            <consortium name="EnsemblPlants"/>
        </authorList>
    </citation>
    <scope>IDENTIFICATION</scope>
</reference>
<dbReference type="EnsemblPlants" id="TraesCS3D02G541300.1">
    <property type="protein sequence ID" value="TraesCS3D02G541300.1.cds1"/>
    <property type="gene ID" value="TraesCS3D02G541300"/>
</dbReference>
<proteinExistence type="predicted"/>
<dbReference type="Gramene" id="TraesCS3D02G541300.1">
    <property type="protein sequence ID" value="TraesCS3D02G541300.1.cds1"/>
    <property type="gene ID" value="TraesCS3D02G541300"/>
</dbReference>
<dbReference type="OMA" id="ATMWKEA"/>
<dbReference type="SMR" id="A0A3B6H4W9"/>